<dbReference type="AlphaFoldDB" id="A0AAD3THG0"/>
<reference evidence="2" key="1">
    <citation type="submission" date="2023-05" db="EMBL/GenBank/DDBJ databases">
        <title>Nepenthes gracilis genome sequencing.</title>
        <authorList>
            <person name="Fukushima K."/>
        </authorList>
    </citation>
    <scope>NUCLEOTIDE SEQUENCE</scope>
    <source>
        <strain evidence="2">SING2019-196</strain>
    </source>
</reference>
<accession>A0AAD3THG0</accession>
<evidence type="ECO:0000313" key="2">
    <source>
        <dbReference type="EMBL" id="GMH29246.1"/>
    </source>
</evidence>
<organism evidence="2 3">
    <name type="scientific">Nepenthes gracilis</name>
    <name type="common">Slender pitcher plant</name>
    <dbReference type="NCBI Taxonomy" id="150966"/>
    <lineage>
        <taxon>Eukaryota</taxon>
        <taxon>Viridiplantae</taxon>
        <taxon>Streptophyta</taxon>
        <taxon>Embryophyta</taxon>
        <taxon>Tracheophyta</taxon>
        <taxon>Spermatophyta</taxon>
        <taxon>Magnoliopsida</taxon>
        <taxon>eudicotyledons</taxon>
        <taxon>Gunneridae</taxon>
        <taxon>Pentapetalae</taxon>
        <taxon>Caryophyllales</taxon>
        <taxon>Nepenthaceae</taxon>
        <taxon>Nepenthes</taxon>
    </lineage>
</organism>
<comment type="caution">
    <text evidence="2">The sequence shown here is derived from an EMBL/GenBank/DDBJ whole genome shotgun (WGS) entry which is preliminary data.</text>
</comment>
<dbReference type="Proteomes" id="UP001279734">
    <property type="component" value="Unassembled WGS sequence"/>
</dbReference>
<evidence type="ECO:0000313" key="3">
    <source>
        <dbReference type="Proteomes" id="UP001279734"/>
    </source>
</evidence>
<dbReference type="EMBL" id="BSYO01000036">
    <property type="protein sequence ID" value="GMH29246.1"/>
    <property type="molecule type" value="Genomic_DNA"/>
</dbReference>
<proteinExistence type="predicted"/>
<evidence type="ECO:0000259" key="1">
    <source>
        <dbReference type="SMART" id="SM00181"/>
    </source>
</evidence>
<sequence length="225" mass="24082">MRTVWQSLQLAGMAEAITLLAVAFVALGPLVAASDFLSPLLSPVFDGVCKEVECGKGNCVPSQNSSFPYECQCDPGWKRPLSRLTAALPCVIPNCTIDHSCSAAASPGQHEHDKENLWITNPCSWTDMCGGGTCNMTSSFKYTCVCKDGYHNLLKTAIFPCFSQCELGVDCSNLGISIFHSAPPPSPVSNVNGSNQASSHGHGNLNRVIFISISIIVILQAPLFW</sequence>
<protein>
    <recommendedName>
        <fullName evidence="1">EGF-like domain-containing protein</fullName>
    </recommendedName>
</protein>
<feature type="domain" description="EGF-like" evidence="1">
    <location>
        <begin position="122"/>
        <end position="166"/>
    </location>
</feature>
<dbReference type="SMART" id="SM00181">
    <property type="entry name" value="EGF"/>
    <property type="match status" value="2"/>
</dbReference>
<dbReference type="PANTHER" id="PTHR33881:SF7">
    <property type="entry name" value="NEUROGENIC LOCUS NOTCH-LIKE PROTEIN"/>
    <property type="match status" value="1"/>
</dbReference>
<name>A0AAD3THG0_NEPGR</name>
<dbReference type="InterPro" id="IPR000742">
    <property type="entry name" value="EGF"/>
</dbReference>
<gene>
    <name evidence="2" type="ORF">Nepgr_031089</name>
</gene>
<feature type="domain" description="EGF-like" evidence="1">
    <location>
        <begin position="48"/>
        <end position="96"/>
    </location>
</feature>
<dbReference type="PANTHER" id="PTHR33881">
    <property type="entry name" value="NEUROGENIC LOCUS NOTCH-LIKE PROTEIN"/>
    <property type="match status" value="1"/>
</dbReference>
<keyword evidence="3" id="KW-1185">Reference proteome</keyword>